<evidence type="ECO:0000313" key="1">
    <source>
        <dbReference type="EMBL" id="KAI4299878.1"/>
    </source>
</evidence>
<evidence type="ECO:0000313" key="2">
    <source>
        <dbReference type="Proteomes" id="UP000828941"/>
    </source>
</evidence>
<comment type="caution">
    <text evidence="1">The sequence shown here is derived from an EMBL/GenBank/DDBJ whole genome shotgun (WGS) entry which is preliminary data.</text>
</comment>
<accession>A0ACB9KS64</accession>
<organism evidence="1 2">
    <name type="scientific">Bauhinia variegata</name>
    <name type="common">Purple orchid tree</name>
    <name type="synonym">Phanera variegata</name>
    <dbReference type="NCBI Taxonomy" id="167791"/>
    <lineage>
        <taxon>Eukaryota</taxon>
        <taxon>Viridiplantae</taxon>
        <taxon>Streptophyta</taxon>
        <taxon>Embryophyta</taxon>
        <taxon>Tracheophyta</taxon>
        <taxon>Spermatophyta</taxon>
        <taxon>Magnoliopsida</taxon>
        <taxon>eudicotyledons</taxon>
        <taxon>Gunneridae</taxon>
        <taxon>Pentapetalae</taxon>
        <taxon>rosids</taxon>
        <taxon>fabids</taxon>
        <taxon>Fabales</taxon>
        <taxon>Fabaceae</taxon>
        <taxon>Cercidoideae</taxon>
        <taxon>Cercideae</taxon>
        <taxon>Bauhiniinae</taxon>
        <taxon>Bauhinia</taxon>
    </lineage>
</organism>
<dbReference type="Proteomes" id="UP000828941">
    <property type="component" value="Chromosome 13"/>
</dbReference>
<proteinExistence type="predicted"/>
<gene>
    <name evidence="1" type="ORF">L6164_033299</name>
</gene>
<sequence>MKTAKVDEICSRHRNPSFCAATLNSMTGGAIEVDLGSVEQNVILLAHTNAFDTLTLIHSLISNTTDQQLRQHYVTCSGNYNDALFDLNQAKTALVSGDYNGVNTAAAAVKKDAEVCDSKPPADPSPLPKKSKDLEDFSIILVIVSNFLAQNLLV</sequence>
<protein>
    <submittedName>
        <fullName evidence="1">Uncharacterized protein</fullName>
    </submittedName>
</protein>
<dbReference type="EMBL" id="CM039438">
    <property type="protein sequence ID" value="KAI4299878.1"/>
    <property type="molecule type" value="Genomic_DNA"/>
</dbReference>
<keyword evidence="2" id="KW-1185">Reference proteome</keyword>
<name>A0ACB9KS64_BAUVA</name>
<reference evidence="1 2" key="1">
    <citation type="journal article" date="2022" name="DNA Res.">
        <title>Chromosomal-level genome assembly of the orchid tree Bauhinia variegata (Leguminosae; Cercidoideae) supports the allotetraploid origin hypothesis of Bauhinia.</title>
        <authorList>
            <person name="Zhong Y."/>
            <person name="Chen Y."/>
            <person name="Zheng D."/>
            <person name="Pang J."/>
            <person name="Liu Y."/>
            <person name="Luo S."/>
            <person name="Meng S."/>
            <person name="Qian L."/>
            <person name="Wei D."/>
            <person name="Dai S."/>
            <person name="Zhou R."/>
        </authorList>
    </citation>
    <scope>NUCLEOTIDE SEQUENCE [LARGE SCALE GENOMIC DNA]</scope>
    <source>
        <strain evidence="1">BV-YZ2020</strain>
    </source>
</reference>